<dbReference type="Gene3D" id="3.90.1520.10">
    <property type="entry name" value="H-NOX domain"/>
    <property type="match status" value="1"/>
</dbReference>
<evidence type="ECO:0000313" key="3">
    <source>
        <dbReference type="Proteomes" id="UP000241362"/>
    </source>
</evidence>
<dbReference type="SUPFAM" id="SSF111126">
    <property type="entry name" value="Ligand-binding domain in the NO signalling and Golgi transport"/>
    <property type="match status" value="1"/>
</dbReference>
<evidence type="ECO:0000313" key="2">
    <source>
        <dbReference type="EMBL" id="PTE13538.1"/>
    </source>
</evidence>
<sequence length="198" mass="21556">MFGLLLRAFQSYVCTTFGPRPWGQVLTQVGFMGEGFEPLLPYDRPLFDRVLATAAEILERPVETVLEDLGTHIVTNPAYPAPRRLLRFGGATYGDFLLSLEELPDRARLALPEAALPPVMLEETGPSQYVLSCPLALPALGHVLTGILRAMADDYGALVVIEPEPLPDPGVALSIRLHEPEFAAGRSFRLAPRDAAHG</sequence>
<dbReference type="AlphaFoldDB" id="A0A2T4J6S1"/>
<dbReference type="EMBL" id="PZKE01000013">
    <property type="protein sequence ID" value="PTE13538.1"/>
    <property type="molecule type" value="Genomic_DNA"/>
</dbReference>
<comment type="caution">
    <text evidence="2">The sequence shown here is derived from an EMBL/GenBank/DDBJ whole genome shotgun (WGS) entry which is preliminary data.</text>
</comment>
<name>A0A2T4J6S1_FUSBL</name>
<organism evidence="2 3">
    <name type="scientific">Fuscovulum blasticum DSM 2131</name>
    <dbReference type="NCBI Taxonomy" id="1188250"/>
    <lineage>
        <taxon>Bacteria</taxon>
        <taxon>Pseudomonadati</taxon>
        <taxon>Pseudomonadota</taxon>
        <taxon>Alphaproteobacteria</taxon>
        <taxon>Rhodobacterales</taxon>
        <taxon>Paracoccaceae</taxon>
        <taxon>Pseudogemmobacter</taxon>
    </lineage>
</organism>
<protein>
    <submittedName>
        <fullName evidence="2">Heme NO-binding protein</fullName>
    </submittedName>
</protein>
<keyword evidence="3" id="KW-1185">Reference proteome</keyword>
<accession>A0A2T4J6S1</accession>
<reference evidence="2 3" key="1">
    <citation type="submission" date="2018-03" db="EMBL/GenBank/DDBJ databases">
        <title>Rhodobacter blasticus.</title>
        <authorList>
            <person name="Meyer T.E."/>
            <person name="Miller S."/>
            <person name="Lodha T."/>
            <person name="Gandham S."/>
            <person name="Chintalapati S."/>
            <person name="Chintalapati V.R."/>
        </authorList>
    </citation>
    <scope>NUCLEOTIDE SEQUENCE [LARGE SCALE GENOMIC DNA]</scope>
    <source>
        <strain evidence="2 3">DSM 2131</strain>
    </source>
</reference>
<dbReference type="RefSeq" id="WP_107674039.1">
    <property type="nucleotide sequence ID" value="NZ_PZKE01000013.1"/>
</dbReference>
<dbReference type="InterPro" id="IPR038158">
    <property type="entry name" value="H-NOX_domain_sf"/>
</dbReference>
<proteinExistence type="predicted"/>
<dbReference type="Proteomes" id="UP000241362">
    <property type="component" value="Unassembled WGS sequence"/>
</dbReference>
<dbReference type="InterPro" id="IPR011644">
    <property type="entry name" value="Heme_NO-bd"/>
</dbReference>
<evidence type="ECO:0000259" key="1">
    <source>
        <dbReference type="Pfam" id="PF07700"/>
    </source>
</evidence>
<dbReference type="GO" id="GO:0020037">
    <property type="term" value="F:heme binding"/>
    <property type="evidence" value="ECO:0007669"/>
    <property type="project" value="InterPro"/>
</dbReference>
<dbReference type="InterPro" id="IPR024096">
    <property type="entry name" value="NO_sig/Golgi_transp_ligand-bd"/>
</dbReference>
<dbReference type="Pfam" id="PF07700">
    <property type="entry name" value="HNOB"/>
    <property type="match status" value="1"/>
</dbReference>
<gene>
    <name evidence="2" type="ORF">C5F44_13370</name>
</gene>
<feature type="domain" description="Heme NO-binding" evidence="1">
    <location>
        <begin position="3"/>
        <end position="161"/>
    </location>
</feature>